<dbReference type="Proteomes" id="UP000053144">
    <property type="component" value="Chromosome 8"/>
</dbReference>
<dbReference type="Gramene" id="KOM51211">
    <property type="protein sequence ID" value="KOM51211"/>
    <property type="gene ID" value="LR48_Vigan08g203800"/>
</dbReference>
<dbReference type="Pfam" id="PF17808">
    <property type="entry name" value="fn3_PAP"/>
    <property type="match status" value="1"/>
</dbReference>
<evidence type="ECO:0000259" key="1">
    <source>
        <dbReference type="Pfam" id="PF17808"/>
    </source>
</evidence>
<accession>A0A0L9V819</accession>
<reference evidence="3" key="1">
    <citation type="journal article" date="2015" name="Proc. Natl. Acad. Sci. U.S.A.">
        <title>Genome sequencing of adzuki bean (Vigna angularis) provides insight into high starch and low fat accumulation and domestication.</title>
        <authorList>
            <person name="Yang K."/>
            <person name="Tian Z."/>
            <person name="Chen C."/>
            <person name="Luo L."/>
            <person name="Zhao B."/>
            <person name="Wang Z."/>
            <person name="Yu L."/>
            <person name="Li Y."/>
            <person name="Sun Y."/>
            <person name="Li W."/>
            <person name="Chen Y."/>
            <person name="Li Y."/>
            <person name="Zhang Y."/>
            <person name="Ai D."/>
            <person name="Zhao J."/>
            <person name="Shang C."/>
            <person name="Ma Y."/>
            <person name="Wu B."/>
            <person name="Wang M."/>
            <person name="Gao L."/>
            <person name="Sun D."/>
            <person name="Zhang P."/>
            <person name="Guo F."/>
            <person name="Wang W."/>
            <person name="Li Y."/>
            <person name="Wang J."/>
            <person name="Varshney R.K."/>
            <person name="Wang J."/>
            <person name="Ling H.Q."/>
            <person name="Wan P."/>
        </authorList>
    </citation>
    <scope>NUCLEOTIDE SEQUENCE</scope>
    <source>
        <strain evidence="3">cv. Jingnong 6</strain>
    </source>
</reference>
<dbReference type="InterPro" id="IPR040974">
    <property type="entry name" value="Fn3_PAP"/>
</dbReference>
<gene>
    <name evidence="2" type="ORF">LR48_Vigan08g203800</name>
</gene>
<evidence type="ECO:0000313" key="3">
    <source>
        <dbReference type="Proteomes" id="UP000053144"/>
    </source>
</evidence>
<organism evidence="2 3">
    <name type="scientific">Phaseolus angularis</name>
    <name type="common">Azuki bean</name>
    <name type="synonym">Vigna angularis</name>
    <dbReference type="NCBI Taxonomy" id="3914"/>
    <lineage>
        <taxon>Eukaryota</taxon>
        <taxon>Viridiplantae</taxon>
        <taxon>Streptophyta</taxon>
        <taxon>Embryophyta</taxon>
        <taxon>Tracheophyta</taxon>
        <taxon>Spermatophyta</taxon>
        <taxon>Magnoliopsida</taxon>
        <taxon>eudicotyledons</taxon>
        <taxon>Gunneridae</taxon>
        <taxon>Pentapetalae</taxon>
        <taxon>rosids</taxon>
        <taxon>fabids</taxon>
        <taxon>Fabales</taxon>
        <taxon>Fabaceae</taxon>
        <taxon>Papilionoideae</taxon>
        <taxon>50 kb inversion clade</taxon>
        <taxon>NPAAA clade</taxon>
        <taxon>indigoferoid/millettioid clade</taxon>
        <taxon>Phaseoleae</taxon>
        <taxon>Vigna</taxon>
    </lineage>
</organism>
<feature type="domain" description="Purple acid phosphatase Fn3-like" evidence="1">
    <location>
        <begin position="26"/>
        <end position="87"/>
    </location>
</feature>
<proteinExistence type="predicted"/>
<dbReference type="EMBL" id="CM003378">
    <property type="protein sequence ID" value="KOM51211.1"/>
    <property type="molecule type" value="Genomic_DNA"/>
</dbReference>
<dbReference type="AlphaFoldDB" id="A0A0L9V819"/>
<evidence type="ECO:0000313" key="2">
    <source>
        <dbReference type="EMBL" id="KOM51211.1"/>
    </source>
</evidence>
<sequence length="95" mass="10508">MINRRILNDCSASNPFLEVNVDSNSTLSDDEFVRVTVTGVSNPSDGDWVAMISPSNSDVKSCVLNELFYLQTGDTAKLPLLCHYPVKPFSFIRGH</sequence>
<dbReference type="STRING" id="3914.A0A0L9V819"/>
<name>A0A0L9V819_PHAAN</name>
<protein>
    <recommendedName>
        <fullName evidence="1">Purple acid phosphatase Fn3-like domain-containing protein</fullName>
    </recommendedName>
</protein>